<dbReference type="EMBL" id="CBYB010000004">
    <property type="protein sequence ID" value="CDM60030.1"/>
    <property type="molecule type" value="Genomic_DNA"/>
</dbReference>
<dbReference type="AlphaFoldDB" id="W6RI40"/>
<keyword evidence="2" id="KW-1185">Reference proteome</keyword>
<keyword evidence="1" id="KW-0614">Plasmid</keyword>
<proteinExistence type="predicted"/>
<geneLocation type="plasmid" evidence="1">
    <name>pLPU83b</name>
</geneLocation>
<dbReference type="Proteomes" id="UP000019443">
    <property type="component" value="Unassembled WGS sequence"/>
</dbReference>
<evidence type="ECO:0000313" key="2">
    <source>
        <dbReference type="Proteomes" id="UP000019443"/>
    </source>
</evidence>
<gene>
    <name evidence="1" type="ORF">LPU83_pLPU83b_0030</name>
</gene>
<name>W6RI40_9HYPH</name>
<organism evidence="1 2">
    <name type="scientific">Rhizobium favelukesii</name>
    <dbReference type="NCBI Taxonomy" id="348824"/>
    <lineage>
        <taxon>Bacteria</taxon>
        <taxon>Pseudomonadati</taxon>
        <taxon>Pseudomonadota</taxon>
        <taxon>Alphaproteobacteria</taxon>
        <taxon>Hyphomicrobiales</taxon>
        <taxon>Rhizobiaceae</taxon>
        <taxon>Rhizobium/Agrobacterium group</taxon>
        <taxon>Rhizobium</taxon>
    </lineage>
</organism>
<reference evidence="1" key="1">
    <citation type="submission" date="2013-11" db="EMBL/GenBank/DDBJ databases">
        <title>Draft genome sequence of the broad-host-range Rhizobium sp. LPU83 strain, a member of the low-genetic diversity Oregon-like Rhizobium sp. group.</title>
        <authorList>
            <person name="Wibberg D."/>
            <person name="Puehler A."/>
            <person name="Schlueter A."/>
        </authorList>
    </citation>
    <scope>NUCLEOTIDE SEQUENCE [LARGE SCALE GENOMIC DNA]</scope>
    <source>
        <strain evidence="1">LPU83</strain>
        <plasmid evidence="1">pLPU83b</plasmid>
    </source>
</reference>
<evidence type="ECO:0000313" key="1">
    <source>
        <dbReference type="EMBL" id="CDM60030.1"/>
    </source>
</evidence>
<sequence length="45" mass="5225">MTAIPGFVTLLNRLLTYRRSDVLARKAFEDRHKRQLSVGSHEEPD</sequence>
<comment type="caution">
    <text evidence="1">The sequence shown here is derived from an EMBL/GenBank/DDBJ whole genome shotgun (WGS) entry which is preliminary data.</text>
</comment>
<accession>W6RI40</accession>
<protein>
    <submittedName>
        <fullName evidence="1">Uncharacterized protein</fullName>
    </submittedName>
</protein>